<evidence type="ECO:0000313" key="22">
    <source>
        <dbReference type="EMBL" id="ALO76088.1"/>
    </source>
</evidence>
<keyword evidence="10" id="KW-0460">Magnesium</keyword>
<keyword evidence="6 18" id="KW-0679">Respiratory chain</keyword>
<keyword evidence="12 18" id="KW-0249">Electron transport</keyword>
<dbReference type="InterPro" id="IPR036257">
    <property type="entry name" value="Cyt_c_oxidase_su2_TM_sf"/>
</dbReference>
<feature type="transmembrane region" description="Helical" evidence="19">
    <location>
        <begin position="27"/>
        <end position="47"/>
    </location>
</feature>
<dbReference type="GO" id="GO:0005743">
    <property type="term" value="C:mitochondrial inner membrane"/>
    <property type="evidence" value="ECO:0007669"/>
    <property type="project" value="UniProtKB-SubCell"/>
</dbReference>
<evidence type="ECO:0000256" key="7">
    <source>
        <dbReference type="ARBA" id="ARBA00022692"/>
    </source>
</evidence>
<dbReference type="PROSITE" id="PS50999">
    <property type="entry name" value="COX2_TM"/>
    <property type="match status" value="1"/>
</dbReference>
<dbReference type="SUPFAM" id="SSF81464">
    <property type="entry name" value="Cytochrome c oxidase subunit II-like, transmembrane region"/>
    <property type="match status" value="1"/>
</dbReference>
<keyword evidence="16 18" id="KW-0472">Membrane</keyword>
<evidence type="ECO:0000256" key="16">
    <source>
        <dbReference type="ARBA" id="ARBA00023136"/>
    </source>
</evidence>
<dbReference type="CDD" id="cd13912">
    <property type="entry name" value="CcO_II_C"/>
    <property type="match status" value="1"/>
</dbReference>
<proteinExistence type="inferred from homology"/>
<dbReference type="GO" id="GO:0005507">
    <property type="term" value="F:copper ion binding"/>
    <property type="evidence" value="ECO:0007669"/>
    <property type="project" value="InterPro"/>
</dbReference>
<evidence type="ECO:0000256" key="6">
    <source>
        <dbReference type="ARBA" id="ARBA00022660"/>
    </source>
</evidence>
<evidence type="ECO:0000256" key="3">
    <source>
        <dbReference type="ARBA" id="ARBA00011164"/>
    </source>
</evidence>
<evidence type="ECO:0000256" key="8">
    <source>
        <dbReference type="ARBA" id="ARBA00022723"/>
    </source>
</evidence>
<dbReference type="Gene3D" id="1.10.287.90">
    <property type="match status" value="1"/>
</dbReference>
<evidence type="ECO:0000259" key="20">
    <source>
        <dbReference type="PROSITE" id="PS50857"/>
    </source>
</evidence>
<dbReference type="InterPro" id="IPR002429">
    <property type="entry name" value="CcO_II-like_C"/>
</dbReference>
<evidence type="ECO:0000256" key="10">
    <source>
        <dbReference type="ARBA" id="ARBA00022842"/>
    </source>
</evidence>
<dbReference type="PROSITE" id="PS00078">
    <property type="entry name" value="COX2"/>
    <property type="match status" value="1"/>
</dbReference>
<dbReference type="InterPro" id="IPR045187">
    <property type="entry name" value="CcO_II"/>
</dbReference>
<dbReference type="PROSITE" id="PS50857">
    <property type="entry name" value="COX2_CUA"/>
    <property type="match status" value="1"/>
</dbReference>
<dbReference type="PANTHER" id="PTHR22888">
    <property type="entry name" value="CYTOCHROME C OXIDASE, SUBUNIT II"/>
    <property type="match status" value="1"/>
</dbReference>
<keyword evidence="11" id="KW-1278">Translocase</keyword>
<sequence length="228" mass="26258">MATWPTINLMDGISPLMQQLQEFHNNALMVIFIILIIVGYAMISLLLNKNIYSNFTEGHSLETFWTFLPGFILVLVALPSVRLLYLIEESLTPSFTFKIIGNQWYWSYEYSDFNFVSFDSYMIPTSDLSSWSNRLLEVDNRVVLPYRLLMRSLITSHDVLHSWAIPNLGVKMDAVPGRLNQVNFMILYPGLFYGQCSEICGANHSFMPIVIESVSLKSFTDWIKTNQN</sequence>
<evidence type="ECO:0000256" key="12">
    <source>
        <dbReference type="ARBA" id="ARBA00022982"/>
    </source>
</evidence>
<feature type="transmembrane region" description="Helical" evidence="19">
    <location>
        <begin position="67"/>
        <end position="87"/>
    </location>
</feature>
<accession>A0A0S2MN19</accession>
<dbReference type="InterPro" id="IPR008972">
    <property type="entry name" value="Cupredoxin"/>
</dbReference>
<evidence type="ECO:0000256" key="18">
    <source>
        <dbReference type="RuleBase" id="RU000457"/>
    </source>
</evidence>
<evidence type="ECO:0000256" key="15">
    <source>
        <dbReference type="ARBA" id="ARBA00023128"/>
    </source>
</evidence>
<dbReference type="Pfam" id="PF00116">
    <property type="entry name" value="COX2"/>
    <property type="match status" value="1"/>
</dbReference>
<dbReference type="AlphaFoldDB" id="A0A0S2MN19"/>
<evidence type="ECO:0000256" key="1">
    <source>
        <dbReference type="ARBA" id="ARBA00004448"/>
    </source>
</evidence>
<keyword evidence="9 18" id="KW-0999">Mitochondrion inner membrane</keyword>
<dbReference type="Pfam" id="PF02790">
    <property type="entry name" value="COX2_TM"/>
    <property type="match status" value="1"/>
</dbReference>
<evidence type="ECO:0000259" key="21">
    <source>
        <dbReference type="PROSITE" id="PS50999"/>
    </source>
</evidence>
<keyword evidence="15 18" id="KW-0496">Mitochondrion</keyword>
<dbReference type="GO" id="GO:0042773">
    <property type="term" value="P:ATP synthesis coupled electron transport"/>
    <property type="evidence" value="ECO:0007669"/>
    <property type="project" value="TreeGrafter"/>
</dbReference>
<dbReference type="GO" id="GO:0004129">
    <property type="term" value="F:cytochrome-c oxidase activity"/>
    <property type="evidence" value="ECO:0007669"/>
    <property type="project" value="UniProtKB-EC"/>
</dbReference>
<gene>
    <name evidence="22" type="primary">cox2</name>
</gene>
<feature type="domain" description="Cytochrome oxidase subunit II transmembrane region profile" evidence="21">
    <location>
        <begin position="1"/>
        <end position="91"/>
    </location>
</feature>
<evidence type="ECO:0000256" key="11">
    <source>
        <dbReference type="ARBA" id="ARBA00022967"/>
    </source>
</evidence>
<keyword evidence="13 19" id="KW-1133">Transmembrane helix</keyword>
<reference evidence="22" key="1">
    <citation type="submission" date="2012-06" db="EMBL/GenBank/DDBJ databases">
        <title>Mitogenomics of the Coleoptera under dense taxon sampling.</title>
        <authorList>
            <person name="Timmermans M.J.T.N."/>
            <person name="Lim J."/>
            <person name="Dodsworth S."/>
            <person name="Haran J."/>
            <person name="Ahrens D."/>
            <person name="Bocak L."/>
            <person name="London A."/>
            <person name="Culverwell L."/>
            <person name="Vogler A.P."/>
        </authorList>
    </citation>
    <scope>NUCLEOTIDE SEQUENCE</scope>
</reference>
<dbReference type="PANTHER" id="PTHR22888:SF9">
    <property type="entry name" value="CYTOCHROME C OXIDASE SUBUNIT 2"/>
    <property type="match status" value="1"/>
</dbReference>
<comment type="subunit">
    <text evidence="3">Component of the cytochrome c oxidase (complex IV, CIV), a multisubunit enzyme composed of a catalytic core of 3 subunits and several supernumerary subunits. The complex exists as a monomer or a dimer and forms supercomplexes (SCs) in the inner mitochondrial membrane with ubiquinol-cytochrome c oxidoreductase (cytochrome b-c1 complex, complex III, CIII).</text>
</comment>
<dbReference type="EMBL" id="JX412725">
    <property type="protein sequence ID" value="ALO76088.1"/>
    <property type="molecule type" value="Genomic_DNA"/>
</dbReference>
<evidence type="ECO:0000256" key="17">
    <source>
        <dbReference type="ARBA" id="ARBA00049512"/>
    </source>
</evidence>
<evidence type="ECO:0000256" key="13">
    <source>
        <dbReference type="ARBA" id="ARBA00022989"/>
    </source>
</evidence>
<protein>
    <recommendedName>
        <fullName evidence="4 18">Cytochrome c oxidase subunit 2</fullName>
    </recommendedName>
</protein>
<comment type="subcellular location">
    <subcellularLocation>
        <location evidence="1 18">Mitochondrion inner membrane</location>
        <topology evidence="1 18">Multi-pass membrane protein</topology>
    </subcellularLocation>
</comment>
<dbReference type="InterPro" id="IPR034210">
    <property type="entry name" value="CcO_II_C"/>
</dbReference>
<evidence type="ECO:0000256" key="9">
    <source>
        <dbReference type="ARBA" id="ARBA00022792"/>
    </source>
</evidence>
<comment type="cofactor">
    <cofactor evidence="18">
        <name>Cu cation</name>
        <dbReference type="ChEBI" id="CHEBI:23378"/>
    </cofactor>
    <text evidence="18">Binds a copper A center.</text>
</comment>
<keyword evidence="5 18" id="KW-0813">Transport</keyword>
<dbReference type="InterPro" id="IPR011759">
    <property type="entry name" value="Cyt_c_oxidase_su2_TM_dom"/>
</dbReference>
<evidence type="ECO:0000256" key="5">
    <source>
        <dbReference type="ARBA" id="ARBA00022448"/>
    </source>
</evidence>
<feature type="domain" description="Cytochrome oxidase subunit II copper A binding" evidence="20">
    <location>
        <begin position="92"/>
        <end position="225"/>
    </location>
</feature>
<evidence type="ECO:0000256" key="14">
    <source>
        <dbReference type="ARBA" id="ARBA00023008"/>
    </source>
</evidence>
<dbReference type="InterPro" id="IPR001505">
    <property type="entry name" value="Copper_CuA"/>
</dbReference>
<keyword evidence="14 18" id="KW-0186">Copper</keyword>
<organism evidence="22">
    <name type="scientific">Clambus sp. CLA01</name>
    <dbReference type="NCBI Taxonomy" id="1205546"/>
    <lineage>
        <taxon>Eukaryota</taxon>
        <taxon>Metazoa</taxon>
        <taxon>Ecdysozoa</taxon>
        <taxon>Arthropoda</taxon>
        <taxon>Hexapoda</taxon>
        <taxon>Insecta</taxon>
        <taxon>Pterygota</taxon>
        <taxon>Neoptera</taxon>
        <taxon>Endopterygota</taxon>
        <taxon>Coleoptera</taxon>
        <taxon>Polyphaga</taxon>
        <taxon>Elateriformia</taxon>
        <taxon>Scirtoidea</taxon>
        <taxon>Clambidae</taxon>
        <taxon>Clambus</taxon>
    </lineage>
</organism>
<comment type="function">
    <text evidence="18">Component of the cytochrome c oxidase, the last enzyme in the mitochondrial electron transport chain which drives oxidative phosphorylation. The respiratory chain contains 3 multisubunit complexes succinate dehydrogenase (complex II, CII), ubiquinol-cytochrome c oxidoreductase (cytochrome b-c1 complex, complex III, CIII) and cytochrome c oxidase (complex IV, CIV), that cooperate to transfer electrons derived from NADH and succinate to molecular oxygen, creating an electrochemical gradient over the inner membrane that drives transmembrane transport and the ATP synthase. Cytochrome c oxidase is the component of the respiratory chain that catalyzes the reduction of oxygen to water. Electrons originating from reduced cytochrome c in the intermembrane space (IMS) are transferred via the dinuclear copper A center (CU(A)) of subunit 2 and heme A of subunit 1 to the active site in subunit 1, a binuclear center (BNC) formed by heme A3 and copper B (CU(B)). The BNC reduces molecular oxygen to 2 water molecules using 4 electrons from cytochrome c in the IMS and 4 protons from the mitochondrial matrix.</text>
</comment>
<dbReference type="PRINTS" id="PR01166">
    <property type="entry name" value="CYCOXIDASEII"/>
</dbReference>
<evidence type="ECO:0000256" key="2">
    <source>
        <dbReference type="ARBA" id="ARBA00007866"/>
    </source>
</evidence>
<name>A0A0S2MN19_9COLE</name>
<evidence type="ECO:0000256" key="19">
    <source>
        <dbReference type="SAM" id="Phobius"/>
    </source>
</evidence>
<keyword evidence="8 18" id="KW-0479">Metal-binding</keyword>
<evidence type="ECO:0000256" key="4">
    <source>
        <dbReference type="ARBA" id="ARBA00015946"/>
    </source>
</evidence>
<comment type="catalytic activity">
    <reaction evidence="17">
        <text>4 Fe(II)-[cytochrome c] + O2 + 8 H(+)(in) = 4 Fe(III)-[cytochrome c] + 2 H2O + 4 H(+)(out)</text>
        <dbReference type="Rhea" id="RHEA:11436"/>
        <dbReference type="Rhea" id="RHEA-COMP:10350"/>
        <dbReference type="Rhea" id="RHEA-COMP:14399"/>
        <dbReference type="ChEBI" id="CHEBI:15377"/>
        <dbReference type="ChEBI" id="CHEBI:15378"/>
        <dbReference type="ChEBI" id="CHEBI:15379"/>
        <dbReference type="ChEBI" id="CHEBI:29033"/>
        <dbReference type="ChEBI" id="CHEBI:29034"/>
        <dbReference type="EC" id="7.1.1.9"/>
    </reaction>
    <physiologicalReaction direction="left-to-right" evidence="17">
        <dbReference type="Rhea" id="RHEA:11437"/>
    </physiologicalReaction>
</comment>
<dbReference type="Gene3D" id="2.60.40.420">
    <property type="entry name" value="Cupredoxins - blue copper proteins"/>
    <property type="match status" value="1"/>
</dbReference>
<keyword evidence="7 18" id="KW-0812">Transmembrane</keyword>
<dbReference type="FunFam" id="2.60.40.420:FF:000001">
    <property type="entry name" value="Cytochrome c oxidase subunit 2"/>
    <property type="match status" value="1"/>
</dbReference>
<geneLocation type="mitochondrion" evidence="22"/>
<dbReference type="SUPFAM" id="SSF49503">
    <property type="entry name" value="Cupredoxins"/>
    <property type="match status" value="1"/>
</dbReference>
<comment type="similarity">
    <text evidence="2 18">Belongs to the cytochrome c oxidase subunit 2 family.</text>
</comment>